<dbReference type="PANTHER" id="PTHR43420">
    <property type="entry name" value="ACETYLTRANSFERASE"/>
    <property type="match status" value="1"/>
</dbReference>
<evidence type="ECO:0000313" key="4">
    <source>
        <dbReference type="EMBL" id="EEF59676.1"/>
    </source>
</evidence>
<dbReference type="STRING" id="320771.Cflav_PD2665"/>
<gene>
    <name evidence="4" type="ORF">Cflav_PD2665</name>
</gene>
<evidence type="ECO:0000256" key="1">
    <source>
        <dbReference type="ARBA" id="ARBA00022679"/>
    </source>
</evidence>
<dbReference type="CDD" id="cd04301">
    <property type="entry name" value="NAT_SF"/>
    <property type="match status" value="1"/>
</dbReference>
<dbReference type="InterPro" id="IPR016181">
    <property type="entry name" value="Acyl_CoA_acyltransferase"/>
</dbReference>
<name>B9XKK6_PEDPL</name>
<dbReference type="AlphaFoldDB" id="B9XKK6"/>
<dbReference type="Proteomes" id="UP000003688">
    <property type="component" value="Unassembled WGS sequence"/>
</dbReference>
<evidence type="ECO:0000256" key="2">
    <source>
        <dbReference type="ARBA" id="ARBA00023315"/>
    </source>
</evidence>
<dbReference type="GO" id="GO:0016747">
    <property type="term" value="F:acyltransferase activity, transferring groups other than amino-acyl groups"/>
    <property type="evidence" value="ECO:0007669"/>
    <property type="project" value="InterPro"/>
</dbReference>
<organism evidence="4 5">
    <name type="scientific">Pedosphaera parvula (strain Ellin514)</name>
    <dbReference type="NCBI Taxonomy" id="320771"/>
    <lineage>
        <taxon>Bacteria</taxon>
        <taxon>Pseudomonadati</taxon>
        <taxon>Verrucomicrobiota</taxon>
        <taxon>Pedosphaerae</taxon>
        <taxon>Pedosphaerales</taxon>
        <taxon>Pedosphaeraceae</taxon>
        <taxon>Pedosphaera</taxon>
    </lineage>
</organism>
<keyword evidence="2" id="KW-0012">Acyltransferase</keyword>
<accession>B9XKK6</accession>
<dbReference type="EMBL" id="ABOX02000025">
    <property type="protein sequence ID" value="EEF59676.1"/>
    <property type="molecule type" value="Genomic_DNA"/>
</dbReference>
<keyword evidence="1 4" id="KW-0808">Transferase</keyword>
<sequence>MQNIEEARIGAELMAGSEPWLTLRRDFKHAYNLLTDPSMEVYIGRVGGDVVGFVMVNMQGAFAGYIRALAVMPEWRSQGVGRQLLQYAEKRIFRESPNVFLCVSSFNPRAQAFYHRLDYECIGELKNYVIMGASEMLMRKTIGPKEAFLPVS</sequence>
<protein>
    <submittedName>
        <fullName evidence="4">GCN5-related N-acetyltransferase</fullName>
    </submittedName>
</protein>
<evidence type="ECO:0000313" key="5">
    <source>
        <dbReference type="Proteomes" id="UP000003688"/>
    </source>
</evidence>
<dbReference type="RefSeq" id="WP_007416349.1">
    <property type="nucleotide sequence ID" value="NZ_ABOX02000025.1"/>
</dbReference>
<dbReference type="Pfam" id="PF00583">
    <property type="entry name" value="Acetyltransf_1"/>
    <property type="match status" value="1"/>
</dbReference>
<dbReference type="InterPro" id="IPR050680">
    <property type="entry name" value="YpeA/RimI_acetyltransf"/>
</dbReference>
<dbReference type="PROSITE" id="PS51186">
    <property type="entry name" value="GNAT"/>
    <property type="match status" value="1"/>
</dbReference>
<keyword evidence="5" id="KW-1185">Reference proteome</keyword>
<reference evidence="4 5" key="1">
    <citation type="journal article" date="2011" name="J. Bacteriol.">
        <title>Genome sequence of 'Pedosphaera parvula' Ellin514, an aerobic Verrucomicrobial isolate from pasture soil.</title>
        <authorList>
            <person name="Kant R."/>
            <person name="van Passel M.W."/>
            <person name="Sangwan P."/>
            <person name="Palva A."/>
            <person name="Lucas S."/>
            <person name="Copeland A."/>
            <person name="Lapidus A."/>
            <person name="Glavina Del Rio T."/>
            <person name="Dalin E."/>
            <person name="Tice H."/>
            <person name="Bruce D."/>
            <person name="Goodwin L."/>
            <person name="Pitluck S."/>
            <person name="Chertkov O."/>
            <person name="Larimer F.W."/>
            <person name="Land M.L."/>
            <person name="Hauser L."/>
            <person name="Brettin T.S."/>
            <person name="Detter J.C."/>
            <person name="Han S."/>
            <person name="de Vos W.M."/>
            <person name="Janssen P.H."/>
            <person name="Smidt H."/>
        </authorList>
    </citation>
    <scope>NUCLEOTIDE SEQUENCE [LARGE SCALE GENOMIC DNA]</scope>
    <source>
        <strain evidence="4 5">Ellin514</strain>
    </source>
</reference>
<proteinExistence type="predicted"/>
<dbReference type="SUPFAM" id="SSF55729">
    <property type="entry name" value="Acyl-CoA N-acyltransferases (Nat)"/>
    <property type="match status" value="1"/>
</dbReference>
<comment type="caution">
    <text evidence="4">The sequence shown here is derived from an EMBL/GenBank/DDBJ whole genome shotgun (WGS) entry which is preliminary data.</text>
</comment>
<dbReference type="InterPro" id="IPR000182">
    <property type="entry name" value="GNAT_dom"/>
</dbReference>
<dbReference type="Gene3D" id="3.40.630.30">
    <property type="match status" value="1"/>
</dbReference>
<evidence type="ECO:0000259" key="3">
    <source>
        <dbReference type="PROSITE" id="PS51186"/>
    </source>
</evidence>
<dbReference type="OrthoDB" id="9787920at2"/>
<feature type="domain" description="N-acetyltransferase" evidence="3">
    <location>
        <begin position="1"/>
        <end position="143"/>
    </location>
</feature>